<evidence type="ECO:0000313" key="2">
    <source>
        <dbReference type="Proteomes" id="UP001201701"/>
    </source>
</evidence>
<organism evidence="1 2">
    <name type="scientific">Mesorhizobium retamae</name>
    <dbReference type="NCBI Taxonomy" id="2912854"/>
    <lineage>
        <taxon>Bacteria</taxon>
        <taxon>Pseudomonadati</taxon>
        <taxon>Pseudomonadota</taxon>
        <taxon>Alphaproteobacteria</taxon>
        <taxon>Hyphomicrobiales</taxon>
        <taxon>Phyllobacteriaceae</taxon>
        <taxon>Mesorhizobium</taxon>
    </lineage>
</organism>
<proteinExistence type="predicted"/>
<protein>
    <submittedName>
        <fullName evidence="1">Uncharacterized protein</fullName>
    </submittedName>
</protein>
<keyword evidence="2" id="KW-1185">Reference proteome</keyword>
<sequence length="93" mass="10211">MTFYCDPSDVNLDASYEFDSDIDVNFDLYSDIDSNLDVNHEIDVCVDIDGNEATFAIDVQAYGHDTATDLNLVVAVEENEWSSITATGYAAAD</sequence>
<dbReference type="RefSeq" id="WP_239368872.1">
    <property type="nucleotide sequence ID" value="NZ_JAKREW010000026.1"/>
</dbReference>
<comment type="caution">
    <text evidence="1">The sequence shown here is derived from an EMBL/GenBank/DDBJ whole genome shotgun (WGS) entry which is preliminary data.</text>
</comment>
<accession>A0ABS9QJF9</accession>
<evidence type="ECO:0000313" key="1">
    <source>
        <dbReference type="EMBL" id="MCG7507588.1"/>
    </source>
</evidence>
<name>A0ABS9QJF9_9HYPH</name>
<dbReference type="EMBL" id="JAKREW010000026">
    <property type="protein sequence ID" value="MCG7507588.1"/>
    <property type="molecule type" value="Genomic_DNA"/>
</dbReference>
<reference evidence="1 2" key="1">
    <citation type="submission" date="2022-02" db="EMBL/GenBank/DDBJ databases">
        <title>Draft genome sequence of Mezorhizobium retamae strain IRAMC:0171 isolated from Retama raetam nodules.</title>
        <authorList>
            <person name="Bengaied R."/>
            <person name="Sbissi I."/>
            <person name="Huber K."/>
            <person name="Ghodbane F."/>
            <person name="Nouioui I."/>
            <person name="Tarhouni M."/>
            <person name="Gtari M."/>
        </authorList>
    </citation>
    <scope>NUCLEOTIDE SEQUENCE [LARGE SCALE GENOMIC DNA]</scope>
    <source>
        <strain evidence="1 2">IRAMC:0171</strain>
    </source>
</reference>
<gene>
    <name evidence="1" type="ORF">L4923_21360</name>
</gene>
<dbReference type="Proteomes" id="UP001201701">
    <property type="component" value="Unassembled WGS sequence"/>
</dbReference>